<evidence type="ECO:0000313" key="2">
    <source>
        <dbReference type="Proteomes" id="UP000614200"/>
    </source>
</evidence>
<protein>
    <submittedName>
        <fullName evidence="1">Uncharacterized protein</fullName>
    </submittedName>
</protein>
<reference evidence="1 2" key="1">
    <citation type="submission" date="2020-11" db="EMBL/GenBank/DDBJ databases">
        <title>Fusibacter basophilias sp. nov.</title>
        <authorList>
            <person name="Qiu D."/>
        </authorList>
    </citation>
    <scope>NUCLEOTIDE SEQUENCE [LARGE SCALE GENOMIC DNA]</scope>
    <source>
        <strain evidence="1 2">Q10-2</strain>
    </source>
</reference>
<comment type="caution">
    <text evidence="1">The sequence shown here is derived from an EMBL/GenBank/DDBJ whole genome shotgun (WGS) entry which is preliminary data.</text>
</comment>
<organism evidence="1 2">
    <name type="scientific">Fusibacter ferrireducens</name>
    <dbReference type="NCBI Taxonomy" id="2785058"/>
    <lineage>
        <taxon>Bacteria</taxon>
        <taxon>Bacillati</taxon>
        <taxon>Bacillota</taxon>
        <taxon>Clostridia</taxon>
        <taxon>Eubacteriales</taxon>
        <taxon>Eubacteriales Family XII. Incertae Sedis</taxon>
        <taxon>Fusibacter</taxon>
    </lineage>
</organism>
<keyword evidence="2" id="KW-1185">Reference proteome</keyword>
<name>A0ABR9ZNS5_9FIRM</name>
<dbReference type="Proteomes" id="UP000614200">
    <property type="component" value="Unassembled WGS sequence"/>
</dbReference>
<dbReference type="EMBL" id="JADKNH010000001">
    <property type="protein sequence ID" value="MBF4692064.1"/>
    <property type="molecule type" value="Genomic_DNA"/>
</dbReference>
<gene>
    <name evidence="1" type="ORF">ISU02_02990</name>
</gene>
<accession>A0ABR9ZNS5</accession>
<sequence>MNLILENSNQVENYTYLNDVFNGIDNQQVNYNWLISDIECNYYPTEIFRDHLVWISGEKLTEIINKFRIQFIWAVLSGIPKSVCKENVDFSVMPFANGNDNLWTGEVTLQHPQAKIEIVCWDSESTLLITDEAGLSNKYLEQYSDAKNLDEMNILTSNQINYIKSVIDQYYEKHEMNIEKSLFMALVNSCRIELCRNNYRSVFTSKDDKKIIETVFKIYRHKTSSNTLVT</sequence>
<dbReference type="RefSeq" id="WP_194700287.1">
    <property type="nucleotide sequence ID" value="NZ_JADKNH010000001.1"/>
</dbReference>
<proteinExistence type="predicted"/>
<evidence type="ECO:0000313" key="1">
    <source>
        <dbReference type="EMBL" id="MBF4692064.1"/>
    </source>
</evidence>